<comment type="caution">
    <text evidence="1">The sequence shown here is derived from an EMBL/GenBank/DDBJ whole genome shotgun (WGS) entry which is preliminary data.</text>
</comment>
<dbReference type="Proteomes" id="UP001606300">
    <property type="component" value="Unassembled WGS sequence"/>
</dbReference>
<sequence>MTRPMSLPALSMIAACALPVIGHSQADKAWPHGSFTGVFDKMQVTLTCDSLRACEYTFGPGDAAVQPVLRRRARDIAPVDAQVANNNLTYTREAVQADPALYTGREGPVLADLRPVLESQARYRQCVSTADGDWGPLCQLDITKPGLPDAVLLVPTMNPTCNGQAFCAYYAVPLRRQTGG</sequence>
<evidence type="ECO:0000313" key="2">
    <source>
        <dbReference type="Proteomes" id="UP001606300"/>
    </source>
</evidence>
<dbReference type="RefSeq" id="WP_394472877.1">
    <property type="nucleotide sequence ID" value="NZ_JBIGHY010000012.1"/>
</dbReference>
<gene>
    <name evidence="1" type="ORF">ACG02S_23230</name>
</gene>
<evidence type="ECO:0000313" key="1">
    <source>
        <dbReference type="EMBL" id="MFG6416815.1"/>
    </source>
</evidence>
<dbReference type="EMBL" id="JBIGHY010000012">
    <property type="protein sequence ID" value="MFG6416815.1"/>
    <property type="molecule type" value="Genomic_DNA"/>
</dbReference>
<reference evidence="1 2" key="1">
    <citation type="submission" date="2024-09" db="EMBL/GenBank/DDBJ databases">
        <title>Novel species of the genus Pelomonas and Roseateles isolated from streams.</title>
        <authorList>
            <person name="Lu H."/>
        </authorList>
    </citation>
    <scope>NUCLEOTIDE SEQUENCE [LARGE SCALE GENOMIC DNA]</scope>
    <source>
        <strain evidence="1 2">DC23W</strain>
    </source>
</reference>
<proteinExistence type="predicted"/>
<keyword evidence="2" id="KW-1185">Reference proteome</keyword>
<dbReference type="PROSITE" id="PS51257">
    <property type="entry name" value="PROKAR_LIPOPROTEIN"/>
    <property type="match status" value="1"/>
</dbReference>
<protein>
    <submittedName>
        <fullName evidence="1">Uncharacterized protein</fullName>
    </submittedName>
</protein>
<name>A0ABW7ETQ0_9BURK</name>
<accession>A0ABW7ETQ0</accession>
<organism evidence="1 2">
    <name type="scientific">Pelomonas dachongensis</name>
    <dbReference type="NCBI Taxonomy" id="3299029"/>
    <lineage>
        <taxon>Bacteria</taxon>
        <taxon>Pseudomonadati</taxon>
        <taxon>Pseudomonadota</taxon>
        <taxon>Betaproteobacteria</taxon>
        <taxon>Burkholderiales</taxon>
        <taxon>Sphaerotilaceae</taxon>
        <taxon>Roseateles</taxon>
    </lineage>
</organism>